<dbReference type="Proteomes" id="UP000887159">
    <property type="component" value="Unassembled WGS sequence"/>
</dbReference>
<sequence length="80" mass="8969">MTTFGAPTPASSASQHYGHPALSGKIMGTPKIRFQTFVLYPEKHQIITFHTPRILRLRYPRIQGIRRCLLNLSSAETSSS</sequence>
<dbReference type="EMBL" id="BMAU01021199">
    <property type="protein sequence ID" value="GFX97730.1"/>
    <property type="molecule type" value="Genomic_DNA"/>
</dbReference>
<keyword evidence="2" id="KW-1185">Reference proteome</keyword>
<protein>
    <submittedName>
        <fullName evidence="1">Uncharacterized protein</fullName>
    </submittedName>
</protein>
<dbReference type="AlphaFoldDB" id="A0A8X6RNI7"/>
<gene>
    <name evidence="1" type="ORF">TNCV_3066171</name>
</gene>
<name>A0A8X6RNI7_TRICX</name>
<comment type="caution">
    <text evidence="1">The sequence shown here is derived from an EMBL/GenBank/DDBJ whole genome shotgun (WGS) entry which is preliminary data.</text>
</comment>
<reference evidence="1" key="1">
    <citation type="submission" date="2020-08" db="EMBL/GenBank/DDBJ databases">
        <title>Multicomponent nature underlies the extraordinary mechanical properties of spider dragline silk.</title>
        <authorList>
            <person name="Kono N."/>
            <person name="Nakamura H."/>
            <person name="Mori M."/>
            <person name="Yoshida Y."/>
            <person name="Ohtoshi R."/>
            <person name="Malay A.D."/>
            <person name="Moran D.A.P."/>
            <person name="Tomita M."/>
            <person name="Numata K."/>
            <person name="Arakawa K."/>
        </authorList>
    </citation>
    <scope>NUCLEOTIDE SEQUENCE</scope>
</reference>
<evidence type="ECO:0000313" key="1">
    <source>
        <dbReference type="EMBL" id="GFX97730.1"/>
    </source>
</evidence>
<evidence type="ECO:0000313" key="2">
    <source>
        <dbReference type="Proteomes" id="UP000887159"/>
    </source>
</evidence>
<organism evidence="1 2">
    <name type="scientific">Trichonephila clavipes</name>
    <name type="common">Golden silk orbweaver</name>
    <name type="synonym">Nephila clavipes</name>
    <dbReference type="NCBI Taxonomy" id="2585209"/>
    <lineage>
        <taxon>Eukaryota</taxon>
        <taxon>Metazoa</taxon>
        <taxon>Ecdysozoa</taxon>
        <taxon>Arthropoda</taxon>
        <taxon>Chelicerata</taxon>
        <taxon>Arachnida</taxon>
        <taxon>Araneae</taxon>
        <taxon>Araneomorphae</taxon>
        <taxon>Entelegynae</taxon>
        <taxon>Araneoidea</taxon>
        <taxon>Nephilidae</taxon>
        <taxon>Trichonephila</taxon>
    </lineage>
</organism>
<accession>A0A8X6RNI7</accession>
<proteinExistence type="predicted"/>